<keyword evidence="2" id="KW-0521">NADP</keyword>
<keyword evidence="3" id="KW-0560">Oxidoreductase</keyword>
<evidence type="ECO:0000313" key="6">
    <source>
        <dbReference type="Proteomes" id="UP001243364"/>
    </source>
</evidence>
<keyword evidence="6" id="KW-1185">Reference proteome</keyword>
<sequence length="111" mass="11800">MFSPLEQGLLSGRYLNGIPEDSRAASDSPFLKSEAVTEELVGKLRALDDIAKSRGQSLAQLALAWVLRGGRVTSALVGASSARQIEDSVGALSRLDFEAQELTRIDAVING</sequence>
<feature type="domain" description="NADP-dependent oxidoreductase" evidence="4">
    <location>
        <begin position="2"/>
        <end position="109"/>
    </location>
</feature>
<evidence type="ECO:0000256" key="2">
    <source>
        <dbReference type="ARBA" id="ARBA00022857"/>
    </source>
</evidence>
<comment type="similarity">
    <text evidence="1">Belongs to the shaker potassium channel beta subunit family.</text>
</comment>
<dbReference type="PANTHER" id="PTHR43150:SF4">
    <property type="entry name" value="L-GLYCERALDEHYDE 3-PHOSPHATE REDUCTASE"/>
    <property type="match status" value="1"/>
</dbReference>
<proteinExistence type="inferred from homology"/>
<organism evidence="5 6">
    <name type="scientific">Streptomyces achromogenes</name>
    <dbReference type="NCBI Taxonomy" id="67255"/>
    <lineage>
        <taxon>Bacteria</taxon>
        <taxon>Bacillati</taxon>
        <taxon>Actinomycetota</taxon>
        <taxon>Actinomycetes</taxon>
        <taxon>Kitasatosporales</taxon>
        <taxon>Streptomycetaceae</taxon>
        <taxon>Streptomyces</taxon>
    </lineage>
</organism>
<dbReference type="Pfam" id="PF00248">
    <property type="entry name" value="Aldo_ket_red"/>
    <property type="match status" value="1"/>
</dbReference>
<evidence type="ECO:0000256" key="1">
    <source>
        <dbReference type="ARBA" id="ARBA00006515"/>
    </source>
</evidence>
<evidence type="ECO:0000256" key="3">
    <source>
        <dbReference type="ARBA" id="ARBA00023002"/>
    </source>
</evidence>
<dbReference type="Proteomes" id="UP001243364">
    <property type="component" value="Unassembled WGS sequence"/>
</dbReference>
<accession>A0ABU0PTG3</accession>
<dbReference type="EMBL" id="JAUSYA010000001">
    <property type="protein sequence ID" value="MDQ0681681.1"/>
    <property type="molecule type" value="Genomic_DNA"/>
</dbReference>
<evidence type="ECO:0000259" key="4">
    <source>
        <dbReference type="Pfam" id="PF00248"/>
    </source>
</evidence>
<gene>
    <name evidence="5" type="ORF">QFZ56_000644</name>
</gene>
<protein>
    <submittedName>
        <fullName evidence="5">Aryl-alcohol dehydrogenase-like predicted oxidoreductase</fullName>
    </submittedName>
</protein>
<comment type="caution">
    <text evidence="5">The sequence shown here is derived from an EMBL/GenBank/DDBJ whole genome shotgun (WGS) entry which is preliminary data.</text>
</comment>
<dbReference type="SUPFAM" id="SSF51430">
    <property type="entry name" value="NAD(P)-linked oxidoreductase"/>
    <property type="match status" value="1"/>
</dbReference>
<dbReference type="Gene3D" id="3.20.20.100">
    <property type="entry name" value="NADP-dependent oxidoreductase domain"/>
    <property type="match status" value="1"/>
</dbReference>
<dbReference type="InterPro" id="IPR036812">
    <property type="entry name" value="NAD(P)_OxRdtase_dom_sf"/>
</dbReference>
<dbReference type="PANTHER" id="PTHR43150">
    <property type="entry name" value="HYPERKINETIC, ISOFORM M"/>
    <property type="match status" value="1"/>
</dbReference>
<dbReference type="InterPro" id="IPR023210">
    <property type="entry name" value="NADP_OxRdtase_dom"/>
</dbReference>
<evidence type="ECO:0000313" key="5">
    <source>
        <dbReference type="EMBL" id="MDQ0681681.1"/>
    </source>
</evidence>
<name>A0ABU0PTG3_STRAH</name>
<dbReference type="InterPro" id="IPR005399">
    <property type="entry name" value="K_chnl_volt-dep_bsu_KCNAB-rel"/>
</dbReference>
<reference evidence="5 6" key="1">
    <citation type="submission" date="2023-07" db="EMBL/GenBank/DDBJ databases">
        <title>Comparative genomics of wheat-associated soil bacteria to identify genetic determinants of phenazine resistance.</title>
        <authorList>
            <person name="Mouncey N."/>
        </authorList>
    </citation>
    <scope>NUCLEOTIDE SEQUENCE [LARGE SCALE GENOMIC DNA]</scope>
    <source>
        <strain evidence="5 6">W4I19-2</strain>
    </source>
</reference>